<name>G8RQJ0_MYCRN</name>
<dbReference type="AlphaFoldDB" id="G8RQJ0"/>
<gene>
    <name evidence="1" type="ordered locus">MycrhN_0762</name>
</gene>
<dbReference type="KEGG" id="mrh:MycrhN_0762"/>
<evidence type="ECO:0000313" key="1">
    <source>
        <dbReference type="EMBL" id="AEV71396.1"/>
    </source>
</evidence>
<dbReference type="EMBL" id="CP003169">
    <property type="protein sequence ID" value="AEV71396.1"/>
    <property type="molecule type" value="Genomic_DNA"/>
</dbReference>
<organism evidence="1 2">
    <name type="scientific">Mycolicibacterium rhodesiae (strain NBB3)</name>
    <name type="common">Mycobacterium rhodesiae</name>
    <dbReference type="NCBI Taxonomy" id="710685"/>
    <lineage>
        <taxon>Bacteria</taxon>
        <taxon>Bacillati</taxon>
        <taxon>Actinomycetota</taxon>
        <taxon>Actinomycetes</taxon>
        <taxon>Mycobacteriales</taxon>
        <taxon>Mycobacteriaceae</taxon>
        <taxon>Mycolicibacterium</taxon>
    </lineage>
</organism>
<evidence type="ECO:0000313" key="2">
    <source>
        <dbReference type="Proteomes" id="UP000005442"/>
    </source>
</evidence>
<dbReference type="Proteomes" id="UP000005442">
    <property type="component" value="Chromosome"/>
</dbReference>
<dbReference type="PATRIC" id="fig|710685.3.peg.771"/>
<keyword evidence="2" id="KW-1185">Reference proteome</keyword>
<sequence>MLVPNGTSIHRGQCAVGARTQMSESNATVMPMDAQTPRQRKVLHGIELRYMLAVNLDIHGSASIFELIEQLQYQGFSIPGRVSKTVSDALRWEMRRGRVRRLRRGVYAPGQMPRSTAHYLHQRAAALRDEADRRVGRDDEAFWDAVADYP</sequence>
<proteinExistence type="predicted"/>
<accession>G8RQJ0</accession>
<dbReference type="eggNOG" id="ENOG5031WAF">
    <property type="taxonomic scope" value="Bacteria"/>
</dbReference>
<dbReference type="HOGENOM" id="CLU_1738508_0_0_11"/>
<reference evidence="1 2" key="1">
    <citation type="submission" date="2011-12" db="EMBL/GenBank/DDBJ databases">
        <title>Complete sequence of Mycobacterium rhodesiae NBB3.</title>
        <authorList>
            <consortium name="US DOE Joint Genome Institute"/>
            <person name="Lucas S."/>
            <person name="Han J."/>
            <person name="Lapidus A."/>
            <person name="Cheng J.-F."/>
            <person name="Goodwin L."/>
            <person name="Pitluck S."/>
            <person name="Peters L."/>
            <person name="Mikhailova N."/>
            <person name="Gu W."/>
            <person name="Detter J.C."/>
            <person name="Han C."/>
            <person name="Tapia R."/>
            <person name="Land M."/>
            <person name="Hauser L."/>
            <person name="Kyrpides N."/>
            <person name="Ivanova N."/>
            <person name="Pagani I."/>
            <person name="Mattes T."/>
            <person name="Holmes A."/>
            <person name="Rutledge P."/>
            <person name="Paulsen I."/>
            <person name="Coleman N."/>
            <person name="Woyke T."/>
        </authorList>
    </citation>
    <scope>NUCLEOTIDE SEQUENCE [LARGE SCALE GENOMIC DNA]</scope>
    <source>
        <strain evidence="1 2">NBB3</strain>
    </source>
</reference>
<protein>
    <submittedName>
        <fullName evidence="1">Uncharacterized protein</fullName>
    </submittedName>
</protein>